<evidence type="ECO:0008006" key="2">
    <source>
        <dbReference type="Google" id="ProtNLM"/>
    </source>
</evidence>
<protein>
    <recommendedName>
        <fullName evidence="2">DNA-directed RNA polymerase M/15kDa subunit domain-containing protein</fullName>
    </recommendedName>
</protein>
<dbReference type="EMBL" id="MN741018">
    <property type="protein sequence ID" value="QHU22847.1"/>
    <property type="molecule type" value="Genomic_DNA"/>
</dbReference>
<evidence type="ECO:0000313" key="1">
    <source>
        <dbReference type="EMBL" id="QHU22847.1"/>
    </source>
</evidence>
<proteinExistence type="predicted"/>
<dbReference type="Gene3D" id="2.20.25.10">
    <property type="match status" value="2"/>
</dbReference>
<accession>A0A6C0L1T9</accession>
<dbReference type="AlphaFoldDB" id="A0A6C0L1T9"/>
<organism evidence="1">
    <name type="scientific">viral metagenome</name>
    <dbReference type="NCBI Taxonomy" id="1070528"/>
    <lineage>
        <taxon>unclassified sequences</taxon>
        <taxon>metagenomes</taxon>
        <taxon>organismal metagenomes</taxon>
    </lineage>
</organism>
<reference evidence="1" key="1">
    <citation type="journal article" date="2020" name="Nature">
        <title>Giant virus diversity and host interactions through global metagenomics.</title>
        <authorList>
            <person name="Schulz F."/>
            <person name="Roux S."/>
            <person name="Paez-Espino D."/>
            <person name="Jungbluth S."/>
            <person name="Walsh D.A."/>
            <person name="Denef V.J."/>
            <person name="McMahon K.D."/>
            <person name="Konstantinidis K.T."/>
            <person name="Eloe-Fadrosh E.A."/>
            <person name="Kyrpides N.C."/>
            <person name="Woyke T."/>
        </authorList>
    </citation>
    <scope>NUCLEOTIDE SEQUENCE</scope>
    <source>
        <strain evidence="1">GVMAG-S-ERX555907-63</strain>
    </source>
</reference>
<name>A0A6C0L1T9_9ZZZZ</name>
<sequence>MKFCSTCDNLLTLSHSKETGGLYYTCRSCKKNENCPKNFDPCVLKKNYGGSEKVFYEMFINKYTKYDPTLPHVHTMPCQNVECAKKTKDGNDESDIIYMRYSEDKMKYVYLCCKCDSAWIHPEYQQTQFLK</sequence>
<dbReference type="SUPFAM" id="SSF57783">
    <property type="entry name" value="Zinc beta-ribbon"/>
    <property type="match status" value="1"/>
</dbReference>